<dbReference type="Pfam" id="PF07992">
    <property type="entry name" value="Pyr_redox_2"/>
    <property type="match status" value="1"/>
</dbReference>
<dbReference type="SUPFAM" id="SSF51905">
    <property type="entry name" value="FAD/NAD(P)-binding domain"/>
    <property type="match status" value="1"/>
</dbReference>
<dbReference type="InterPro" id="IPR036188">
    <property type="entry name" value="FAD/NAD-bd_sf"/>
</dbReference>
<dbReference type="Pfam" id="PF00724">
    <property type="entry name" value="Oxidored_FMN"/>
    <property type="match status" value="1"/>
</dbReference>
<dbReference type="PANTHER" id="PTHR42917:SF2">
    <property type="entry name" value="2,4-DIENOYL-COA REDUCTASE [(2E)-ENOYL-COA-PRODUCING]"/>
    <property type="match status" value="1"/>
</dbReference>
<dbReference type="PRINTS" id="PR00368">
    <property type="entry name" value="FADPNR"/>
</dbReference>
<keyword evidence="4" id="KW-0285">Flavoprotein</keyword>
<comment type="caution">
    <text evidence="12">The sequence shown here is derived from an EMBL/GenBank/DDBJ whole genome shotgun (WGS) entry which is preliminary data.</text>
</comment>
<dbReference type="InterPro" id="IPR001155">
    <property type="entry name" value="OxRdtase_FMN_N"/>
</dbReference>
<keyword evidence="9" id="KW-0411">Iron-sulfur</keyword>
<evidence type="ECO:0000256" key="9">
    <source>
        <dbReference type="ARBA" id="ARBA00023014"/>
    </source>
</evidence>
<reference evidence="12 13" key="1">
    <citation type="submission" date="2022-04" db="EMBL/GenBank/DDBJ databases">
        <authorList>
            <person name="Huq M.A."/>
        </authorList>
    </citation>
    <scope>NUCLEOTIDE SEQUENCE [LARGE SCALE GENOMIC DNA]</scope>
    <source>
        <strain evidence="12 13">MAH-33</strain>
    </source>
</reference>
<dbReference type="InterPro" id="IPR023753">
    <property type="entry name" value="FAD/NAD-binding_dom"/>
</dbReference>
<sequence length="709" mass="75440">MASNSLQHLLSPGRIGGMELRNRIAVTAMGASLAEADGQCGERIIRYHEEQAKGGVGLIITGVAGVAWPVGGNQVNQIAISDDRFLPGLTALVEAVHKHGAKIAPQIHHGGLVAMGDMLGGRPVWCPSLPEAPEGDFTEAFLLEELAVAPFSKIQAVSFKEMTLEDIRTVVGQFAAAADRAKRAGFDGVEIHGGHGYLLSSFISPKSNRRTDAYGGPLENRVRILVEVIQAVRQAVGPDFPVWCKLDSREVGKKGGLTIEDAAKVARMAEAAGADAITVTAYHDTAQGKLHSGSHTPHEPAVNLPYAAQIKAAVSIPVIASGRIEPDVGDKAIASRQIDFVSMGRKLLADPHLPRKLTEGRAADVLPCIYCYTCISAIYVCDPLRCAVNPETGFEYLRSEAPSSATKRIVVIGGGPGGMEAARRLDGLGHQVILLEQGEYLGGTLRFAALAYPANERLLDWLQRQIASSKVDVRLRTPATPELLRTLQPDAVVVATGAVRGMPDIPGNDLAHVFSGDDMRRMVLGQSSDELKRKTGLLTRAATKLGSITGMTANLDFVRKATHQWMPLGKRVVIIGGELVGLELAEFLNERGREVIVVDDAPRLGAGLTIVRRMRLLAELKEHGVQLHPGSSAIRIDRDAVRFKDKDEVEQSAAADHVIVAKGATGDLTLANQLEEQGFAVHVVGDAKGVGYIEGAMRGAAAAVDAIAG</sequence>
<dbReference type="Gene3D" id="3.40.50.720">
    <property type="entry name" value="NAD(P)-binding Rossmann-like Domain"/>
    <property type="match status" value="1"/>
</dbReference>
<feature type="domain" description="NADH:flavin oxidoreductase/NADH oxidase N-terminal" evidence="10">
    <location>
        <begin position="9"/>
        <end position="362"/>
    </location>
</feature>
<evidence type="ECO:0000256" key="3">
    <source>
        <dbReference type="ARBA" id="ARBA00011048"/>
    </source>
</evidence>
<dbReference type="CDD" id="cd02803">
    <property type="entry name" value="OYE_like_FMN_family"/>
    <property type="match status" value="1"/>
</dbReference>
<keyword evidence="13" id="KW-1185">Reference proteome</keyword>
<evidence type="ECO:0000313" key="13">
    <source>
        <dbReference type="Proteomes" id="UP001203512"/>
    </source>
</evidence>
<organism evidence="12 13">
    <name type="scientific">Sphingobium agri</name>
    <dbReference type="NCBI Taxonomy" id="2933566"/>
    <lineage>
        <taxon>Bacteria</taxon>
        <taxon>Pseudomonadati</taxon>
        <taxon>Pseudomonadota</taxon>
        <taxon>Alphaproteobacteria</taxon>
        <taxon>Sphingomonadales</taxon>
        <taxon>Sphingomonadaceae</taxon>
        <taxon>Sphingobium</taxon>
    </lineage>
</organism>
<evidence type="ECO:0000256" key="2">
    <source>
        <dbReference type="ARBA" id="ARBA00001966"/>
    </source>
</evidence>
<dbReference type="Proteomes" id="UP001203512">
    <property type="component" value="Unassembled WGS sequence"/>
</dbReference>
<accession>A0ABT0E0G6</accession>
<dbReference type="PRINTS" id="PR00411">
    <property type="entry name" value="PNDRDTASEI"/>
</dbReference>
<evidence type="ECO:0000259" key="11">
    <source>
        <dbReference type="Pfam" id="PF07992"/>
    </source>
</evidence>
<dbReference type="InterPro" id="IPR051793">
    <property type="entry name" value="NADH:flavin_oxidoreductase"/>
</dbReference>
<feature type="domain" description="FAD/NAD(P)-binding" evidence="11">
    <location>
        <begin position="408"/>
        <end position="680"/>
    </location>
</feature>
<comment type="cofactor">
    <cofactor evidence="1">
        <name>FMN</name>
        <dbReference type="ChEBI" id="CHEBI:58210"/>
    </cofactor>
</comment>
<gene>
    <name evidence="12" type="ORF">MU848_14790</name>
</gene>
<protein>
    <submittedName>
        <fullName evidence="12">NAD(P)/FAD-dependent oxidoreductase</fullName>
    </submittedName>
</protein>
<dbReference type="InterPro" id="IPR013785">
    <property type="entry name" value="Aldolase_TIM"/>
</dbReference>
<comment type="cofactor">
    <cofactor evidence="2">
        <name>[4Fe-4S] cluster</name>
        <dbReference type="ChEBI" id="CHEBI:49883"/>
    </cofactor>
</comment>
<dbReference type="PANTHER" id="PTHR42917">
    <property type="entry name" value="2,4-DIENOYL-COA REDUCTASE"/>
    <property type="match status" value="1"/>
</dbReference>
<evidence type="ECO:0000256" key="7">
    <source>
        <dbReference type="ARBA" id="ARBA00023002"/>
    </source>
</evidence>
<evidence type="ECO:0000259" key="10">
    <source>
        <dbReference type="Pfam" id="PF00724"/>
    </source>
</evidence>
<keyword evidence="5" id="KW-0288">FMN</keyword>
<evidence type="ECO:0000313" key="12">
    <source>
        <dbReference type="EMBL" id="MCK0532855.1"/>
    </source>
</evidence>
<name>A0ABT0E0G6_9SPHN</name>
<keyword evidence="8" id="KW-0408">Iron</keyword>
<evidence type="ECO:0000256" key="4">
    <source>
        <dbReference type="ARBA" id="ARBA00022630"/>
    </source>
</evidence>
<dbReference type="Gene3D" id="3.50.50.60">
    <property type="entry name" value="FAD/NAD(P)-binding domain"/>
    <property type="match status" value="1"/>
</dbReference>
<dbReference type="SUPFAM" id="SSF51395">
    <property type="entry name" value="FMN-linked oxidoreductases"/>
    <property type="match status" value="1"/>
</dbReference>
<keyword evidence="7" id="KW-0560">Oxidoreductase</keyword>
<dbReference type="Gene3D" id="3.20.20.70">
    <property type="entry name" value="Aldolase class I"/>
    <property type="match status" value="1"/>
</dbReference>
<comment type="similarity">
    <text evidence="3">In the N-terminal section; belongs to the NADH:flavin oxidoreductase/NADH oxidase family.</text>
</comment>
<evidence type="ECO:0000256" key="1">
    <source>
        <dbReference type="ARBA" id="ARBA00001917"/>
    </source>
</evidence>
<proteinExistence type="inferred from homology"/>
<dbReference type="EMBL" id="JALKHS010000011">
    <property type="protein sequence ID" value="MCK0532855.1"/>
    <property type="molecule type" value="Genomic_DNA"/>
</dbReference>
<evidence type="ECO:0000256" key="6">
    <source>
        <dbReference type="ARBA" id="ARBA00022723"/>
    </source>
</evidence>
<evidence type="ECO:0000256" key="5">
    <source>
        <dbReference type="ARBA" id="ARBA00022643"/>
    </source>
</evidence>
<keyword evidence="6" id="KW-0479">Metal-binding</keyword>
<evidence type="ECO:0000256" key="8">
    <source>
        <dbReference type="ARBA" id="ARBA00023004"/>
    </source>
</evidence>
<dbReference type="RefSeq" id="WP_247233785.1">
    <property type="nucleotide sequence ID" value="NZ_JALKHS010000011.1"/>
</dbReference>